<evidence type="ECO:0008006" key="6">
    <source>
        <dbReference type="Google" id="ProtNLM"/>
    </source>
</evidence>
<dbReference type="InterPro" id="IPR015424">
    <property type="entry name" value="PyrdxlP-dep_Trfase"/>
</dbReference>
<dbReference type="PANTHER" id="PTHR30244">
    <property type="entry name" value="TRANSAMINASE"/>
    <property type="match status" value="1"/>
</dbReference>
<accession>A0A9D5JTV3</accession>
<dbReference type="Pfam" id="PF01041">
    <property type="entry name" value="DegT_DnrJ_EryC1"/>
    <property type="match status" value="2"/>
</dbReference>
<dbReference type="GO" id="GO:0030170">
    <property type="term" value="F:pyridoxal phosphate binding"/>
    <property type="evidence" value="ECO:0007669"/>
    <property type="project" value="TreeGrafter"/>
</dbReference>
<dbReference type="InterPro" id="IPR015422">
    <property type="entry name" value="PyrdxlP-dep_Trfase_small"/>
</dbReference>
<comment type="caution">
    <text evidence="4">The sequence shown here is derived from an EMBL/GenBank/DDBJ whole genome shotgun (WGS) entry which is preliminary data.</text>
</comment>
<dbReference type="PIRSF" id="PIRSF000390">
    <property type="entry name" value="PLP_StrS"/>
    <property type="match status" value="1"/>
</dbReference>
<protein>
    <recommendedName>
        <fullName evidence="6">DegT/DnrJ/EryC1/StrS aminotransferase</fullName>
    </recommendedName>
</protein>
<gene>
    <name evidence="4" type="ORF">GF339_04690</name>
</gene>
<proteinExistence type="inferred from homology"/>
<evidence type="ECO:0000256" key="2">
    <source>
        <dbReference type="PIRSR" id="PIRSR000390-2"/>
    </source>
</evidence>
<dbReference type="Proteomes" id="UP000649604">
    <property type="component" value="Unassembled WGS sequence"/>
</dbReference>
<dbReference type="GO" id="GO:0000271">
    <property type="term" value="P:polysaccharide biosynthetic process"/>
    <property type="evidence" value="ECO:0007669"/>
    <property type="project" value="TreeGrafter"/>
</dbReference>
<comment type="similarity">
    <text evidence="3">Belongs to the DegT/DnrJ/EryC1 family.</text>
</comment>
<organism evidence="4 5">
    <name type="scientific">candidate division KSB3 bacterium</name>
    <dbReference type="NCBI Taxonomy" id="2044937"/>
    <lineage>
        <taxon>Bacteria</taxon>
        <taxon>candidate division KSB3</taxon>
    </lineage>
</organism>
<feature type="active site" description="Proton acceptor" evidence="1">
    <location>
        <position position="150"/>
    </location>
</feature>
<dbReference type="SUPFAM" id="SSF53383">
    <property type="entry name" value="PLP-dependent transferases"/>
    <property type="match status" value="1"/>
</dbReference>
<evidence type="ECO:0000313" key="5">
    <source>
        <dbReference type="Proteomes" id="UP000649604"/>
    </source>
</evidence>
<dbReference type="Gene3D" id="3.40.640.10">
    <property type="entry name" value="Type I PLP-dependent aspartate aminotransferase-like (Major domain)"/>
    <property type="match status" value="1"/>
</dbReference>
<dbReference type="InterPro" id="IPR015421">
    <property type="entry name" value="PyrdxlP-dep_Trfase_major"/>
</dbReference>
<sequence>MHSISTMIPEYFPDQGHLFYFWKGRVALYTILNAFHIGPGDEVILPGFTCVVVANAILYLGATPVYADIEPETYNLSVRTIEPLITSRTRVILAQNTFGLSADLDPILALANHHGLVVVEDCAHGLGGSYKNRPNGTVAHAAFFSTQWSKPISTGLGGIAYIQDEACAEQIEHLIRMIPPPTFPQQLMLSAQRILRPFADHPLLHYALIRCYRVLTQKFGFPVGSSTGQELTSIKKPPGYLKRMGRAQLRLWQRSLVPLAKIVKQRQQAAAIYDAYFDAIGLALPRRPAYADHAMLRYPIRVANKPEILTKAQHFHIPLGDWFVSPLHPVGSDLQPWRYQQGQCPIAERACREVVNLFTDSPLSRRQLDRLFSK</sequence>
<dbReference type="InterPro" id="IPR000653">
    <property type="entry name" value="DegT/StrS_aminotransferase"/>
</dbReference>
<feature type="modified residue" description="N6-(pyridoxal phosphate)lysine" evidence="2">
    <location>
        <position position="150"/>
    </location>
</feature>
<evidence type="ECO:0000313" key="4">
    <source>
        <dbReference type="EMBL" id="MBD3323857.1"/>
    </source>
</evidence>
<dbReference type="PANTHER" id="PTHR30244:SF34">
    <property type="entry name" value="DTDP-4-AMINO-4,6-DIDEOXYGALACTOSE TRANSAMINASE"/>
    <property type="match status" value="1"/>
</dbReference>
<dbReference type="Gene3D" id="3.90.1150.10">
    <property type="entry name" value="Aspartate Aminotransferase, domain 1"/>
    <property type="match status" value="1"/>
</dbReference>
<keyword evidence="2 3" id="KW-0663">Pyridoxal phosphate</keyword>
<dbReference type="GO" id="GO:0008483">
    <property type="term" value="F:transaminase activity"/>
    <property type="evidence" value="ECO:0007669"/>
    <property type="project" value="TreeGrafter"/>
</dbReference>
<reference evidence="4" key="1">
    <citation type="submission" date="2019-11" db="EMBL/GenBank/DDBJ databases">
        <title>Microbial mats filling the niche in hypersaline microbial mats.</title>
        <authorList>
            <person name="Wong H.L."/>
            <person name="Macleod F.I."/>
            <person name="White R.A. III"/>
            <person name="Burns B.P."/>
        </authorList>
    </citation>
    <scope>NUCLEOTIDE SEQUENCE</scope>
    <source>
        <strain evidence="4">Rbin_158</strain>
    </source>
</reference>
<dbReference type="EMBL" id="WJJP01000146">
    <property type="protein sequence ID" value="MBD3323857.1"/>
    <property type="molecule type" value="Genomic_DNA"/>
</dbReference>
<evidence type="ECO:0000256" key="3">
    <source>
        <dbReference type="RuleBase" id="RU004508"/>
    </source>
</evidence>
<evidence type="ECO:0000256" key="1">
    <source>
        <dbReference type="PIRSR" id="PIRSR000390-1"/>
    </source>
</evidence>
<name>A0A9D5JTV3_9BACT</name>
<dbReference type="AlphaFoldDB" id="A0A9D5JTV3"/>